<accession>E9ED67</accession>
<dbReference type="Proteomes" id="UP000002499">
    <property type="component" value="Unassembled WGS sequence"/>
</dbReference>
<dbReference type="EMBL" id="GL698555">
    <property type="protein sequence ID" value="EFY86150.1"/>
    <property type="molecule type" value="Genomic_DNA"/>
</dbReference>
<feature type="region of interest" description="Disordered" evidence="1">
    <location>
        <begin position="37"/>
        <end position="66"/>
    </location>
</feature>
<feature type="compositionally biased region" description="Polar residues" evidence="1">
    <location>
        <begin position="42"/>
        <end position="66"/>
    </location>
</feature>
<protein>
    <submittedName>
        <fullName evidence="2">Uncharacterized protein</fullName>
    </submittedName>
</protein>
<dbReference type="AlphaFoldDB" id="E9ED67"/>
<sequence length="105" mass="11739">MSRFFSTTARALVRFIAFKVEDLPQPYNNAVKKFTSRGGSAEQLQLSTPLTTSRSRNGYPVHQSSYNPEDKEFIISAKITGSKDTKTCHIYQDGTGTIKKGDDRC</sequence>
<dbReference type="eggNOG" id="ENOG502S79M">
    <property type="taxonomic scope" value="Eukaryota"/>
</dbReference>
<gene>
    <name evidence="2" type="ORF">MAC_07815</name>
</gene>
<evidence type="ECO:0000313" key="3">
    <source>
        <dbReference type="Proteomes" id="UP000002499"/>
    </source>
</evidence>
<keyword evidence="3" id="KW-1185">Reference proteome</keyword>
<evidence type="ECO:0000313" key="2">
    <source>
        <dbReference type="EMBL" id="EFY86150.1"/>
    </source>
</evidence>
<organism evidence="3">
    <name type="scientific">Metarhizium acridum (strain CQMa 102)</name>
    <dbReference type="NCBI Taxonomy" id="655827"/>
    <lineage>
        <taxon>Eukaryota</taxon>
        <taxon>Fungi</taxon>
        <taxon>Dikarya</taxon>
        <taxon>Ascomycota</taxon>
        <taxon>Pezizomycotina</taxon>
        <taxon>Sordariomycetes</taxon>
        <taxon>Hypocreomycetidae</taxon>
        <taxon>Hypocreales</taxon>
        <taxon>Clavicipitaceae</taxon>
        <taxon>Metarhizium</taxon>
    </lineage>
</organism>
<evidence type="ECO:0000256" key="1">
    <source>
        <dbReference type="SAM" id="MobiDB-lite"/>
    </source>
</evidence>
<dbReference type="HOGENOM" id="CLU_177978_0_0_1"/>
<reference evidence="2 3" key="1">
    <citation type="journal article" date="2011" name="PLoS Genet.">
        <title>Genome sequencing and comparative transcriptomics of the model entomopathogenic fungi Metarhizium anisopliae and M. acridum.</title>
        <authorList>
            <person name="Gao Q."/>
            <person name="Jin K."/>
            <person name="Ying S.H."/>
            <person name="Zhang Y."/>
            <person name="Xiao G."/>
            <person name="Shang Y."/>
            <person name="Duan Z."/>
            <person name="Hu X."/>
            <person name="Xie X.Q."/>
            <person name="Zhou G."/>
            <person name="Peng G."/>
            <person name="Luo Z."/>
            <person name="Huang W."/>
            <person name="Wang B."/>
            <person name="Fang W."/>
            <person name="Wang S."/>
            <person name="Zhong Y."/>
            <person name="Ma L.J."/>
            <person name="St Leger R.J."/>
            <person name="Zhao G.P."/>
            <person name="Pei Y."/>
            <person name="Feng M.G."/>
            <person name="Xia Y."/>
            <person name="Wang C."/>
        </authorList>
    </citation>
    <scope>NUCLEOTIDE SEQUENCE [LARGE SCALE GENOMIC DNA]</scope>
    <source>
        <strain evidence="2 3">CQMa 102</strain>
    </source>
</reference>
<dbReference type="OMA" id="NGRKVCH"/>
<proteinExistence type="predicted"/>
<name>E9ED67_METAQ</name>
<dbReference type="InParanoid" id="E9ED67"/>
<dbReference type="OrthoDB" id="5071263at2759"/>